<organism evidence="1">
    <name type="scientific">hydrothermal vent metagenome</name>
    <dbReference type="NCBI Taxonomy" id="652676"/>
    <lineage>
        <taxon>unclassified sequences</taxon>
        <taxon>metagenomes</taxon>
        <taxon>ecological metagenomes</taxon>
    </lineage>
</organism>
<dbReference type="AlphaFoldDB" id="A0A3B0T3I2"/>
<dbReference type="EMBL" id="UOEL01000089">
    <property type="protein sequence ID" value="VAW12498.1"/>
    <property type="molecule type" value="Genomic_DNA"/>
</dbReference>
<sequence length="72" mass="8312">MRLEDFFCGFFSTAFKYHIRRKQPINLNFRVRKKASYLHRTATTIYPCCVPTLGDSTGAGRVGLANYKDTIF</sequence>
<proteinExistence type="predicted"/>
<protein>
    <submittedName>
        <fullName evidence="1">Uncharacterized protein</fullName>
    </submittedName>
</protein>
<reference evidence="1" key="1">
    <citation type="submission" date="2018-06" db="EMBL/GenBank/DDBJ databases">
        <authorList>
            <person name="Zhirakovskaya E."/>
        </authorList>
    </citation>
    <scope>NUCLEOTIDE SEQUENCE</scope>
</reference>
<accession>A0A3B0T3I2</accession>
<gene>
    <name evidence="1" type="ORF">MNBD_BACTEROID03-1488</name>
</gene>
<name>A0A3B0T3I2_9ZZZZ</name>
<evidence type="ECO:0000313" key="1">
    <source>
        <dbReference type="EMBL" id="VAW12498.1"/>
    </source>
</evidence>